<dbReference type="RefSeq" id="WP_186917282.1">
    <property type="nucleotide sequence ID" value="NZ_JACOFZ010000006.1"/>
</dbReference>
<sequence>MSITLFSLAACFDKAQMASSRDKKSLQAHAGYYVDTQLLEDVKKTKFWKIPNFVSAVNIDKSGGGAFIFSWHEGSWFEESEEKVMVFKGDSIKFMDEKFSTSTFIKVANAADTLEDVRNYDPIFFSLIFDGCYLDQSNRQWCFSQNKIKIEAKTLEARLVLDRSELPQDGNIVDIETEKLFWIFKPEKDGWLVLKGDYVSRSGGKPLNWNKPWMKLRPKK</sequence>
<comment type="caution">
    <text evidence="1">The sequence shown here is derived from an EMBL/GenBank/DDBJ whole genome shotgun (WGS) entry which is preliminary data.</text>
</comment>
<organism evidence="1 2">
    <name type="scientific">Undibacterium nitidum</name>
    <dbReference type="NCBI Taxonomy" id="2762298"/>
    <lineage>
        <taxon>Bacteria</taxon>
        <taxon>Pseudomonadati</taxon>
        <taxon>Pseudomonadota</taxon>
        <taxon>Betaproteobacteria</taxon>
        <taxon>Burkholderiales</taxon>
        <taxon>Oxalobacteraceae</taxon>
        <taxon>Undibacterium</taxon>
    </lineage>
</organism>
<name>A0A923HRK0_9BURK</name>
<dbReference type="EMBL" id="JACOFZ010000006">
    <property type="protein sequence ID" value="MBC3882668.1"/>
    <property type="molecule type" value="Genomic_DNA"/>
</dbReference>
<keyword evidence="2" id="KW-1185">Reference proteome</keyword>
<accession>A0A923HRK0</accession>
<protein>
    <submittedName>
        <fullName evidence="1">Uncharacterized protein</fullName>
    </submittedName>
</protein>
<evidence type="ECO:0000313" key="2">
    <source>
        <dbReference type="Proteomes" id="UP000627446"/>
    </source>
</evidence>
<reference evidence="1" key="1">
    <citation type="submission" date="2020-08" db="EMBL/GenBank/DDBJ databases">
        <title>Novel species isolated from subtropical streams in China.</title>
        <authorList>
            <person name="Lu H."/>
        </authorList>
    </citation>
    <scope>NUCLEOTIDE SEQUENCE</scope>
    <source>
        <strain evidence="1">LX22W</strain>
    </source>
</reference>
<dbReference type="AlphaFoldDB" id="A0A923HRK0"/>
<gene>
    <name evidence="1" type="ORF">H8K36_14865</name>
</gene>
<proteinExistence type="predicted"/>
<evidence type="ECO:0000313" key="1">
    <source>
        <dbReference type="EMBL" id="MBC3882668.1"/>
    </source>
</evidence>
<dbReference type="Proteomes" id="UP000627446">
    <property type="component" value="Unassembled WGS sequence"/>
</dbReference>